<keyword evidence="2" id="KW-1185">Reference proteome</keyword>
<reference evidence="1" key="1">
    <citation type="submission" date="2022-06" db="EMBL/GenBank/DDBJ databases">
        <title>Complete Genome Sequence of Deoxynivalenol-bioadsorption Ochrobactrum pseudintermedium ASAG-D25.</title>
        <authorList>
            <person name="Wang N."/>
        </authorList>
    </citation>
    <scope>NUCLEOTIDE SEQUENCE</scope>
    <source>
        <strain evidence="1">ASAG-D25</strain>
    </source>
</reference>
<dbReference type="EMBL" id="CP099968">
    <property type="protein sequence ID" value="UWL62241.1"/>
    <property type="molecule type" value="Genomic_DNA"/>
</dbReference>
<dbReference type="RefSeq" id="WP_259698210.1">
    <property type="nucleotide sequence ID" value="NZ_CP099968.1"/>
</dbReference>
<evidence type="ECO:0000313" key="2">
    <source>
        <dbReference type="Proteomes" id="UP001058739"/>
    </source>
</evidence>
<dbReference type="Proteomes" id="UP001058739">
    <property type="component" value="Chromosome 02"/>
</dbReference>
<protein>
    <submittedName>
        <fullName evidence="1">Uncharacterized protein</fullName>
    </submittedName>
</protein>
<gene>
    <name evidence="1" type="ORF">NIK97_20545</name>
</gene>
<name>A0ABY5UG06_9HYPH</name>
<evidence type="ECO:0000313" key="1">
    <source>
        <dbReference type="EMBL" id="UWL62241.1"/>
    </source>
</evidence>
<sequence>MPSKELTHEELKAIVAAKMADPNTTAADILSTIRAAISEPTEAMLEECSDTWRYGQVLWPKMLAASALGEQSE</sequence>
<accession>A0ABY5UG06</accession>
<proteinExistence type="predicted"/>
<organism evidence="1 2">
    <name type="scientific">Brucella pseudintermedia</name>
    <dbReference type="NCBI Taxonomy" id="370111"/>
    <lineage>
        <taxon>Bacteria</taxon>
        <taxon>Pseudomonadati</taxon>
        <taxon>Pseudomonadota</taxon>
        <taxon>Alphaproteobacteria</taxon>
        <taxon>Hyphomicrobiales</taxon>
        <taxon>Brucellaceae</taxon>
        <taxon>Brucella/Ochrobactrum group</taxon>
        <taxon>Brucella</taxon>
    </lineage>
</organism>